<dbReference type="Proteomes" id="UP000476176">
    <property type="component" value="Unassembled WGS sequence"/>
</dbReference>
<evidence type="ECO:0000313" key="5">
    <source>
        <dbReference type="EMBL" id="KAE9072222.1"/>
    </source>
</evidence>
<dbReference type="Proteomes" id="UP000488956">
    <property type="component" value="Unassembled WGS sequence"/>
</dbReference>
<dbReference type="EMBL" id="QXFW01004517">
    <property type="protein sequence ID" value="KAE8965382.1"/>
    <property type="molecule type" value="Genomic_DNA"/>
</dbReference>
<gene>
    <name evidence="9" type="ORF">PF001_g28953</name>
    <name evidence="8" type="ORF">PF002_g29605</name>
    <name evidence="7" type="ORF">PF004_g28317</name>
    <name evidence="6" type="ORF">PF005_g29239</name>
    <name evidence="5" type="ORF">PF006_g28979</name>
    <name evidence="4" type="ORF">PF007_g29078</name>
    <name evidence="10" type="ORF">PF008_g29042</name>
    <name evidence="1" type="ORF">PF009_g29251</name>
    <name evidence="3" type="ORF">PF010_g28826</name>
    <name evidence="2" type="ORF">PF011_g28312</name>
</gene>
<evidence type="ECO:0000313" key="1">
    <source>
        <dbReference type="EMBL" id="KAE8920453.1"/>
    </source>
</evidence>
<evidence type="ECO:0000313" key="12">
    <source>
        <dbReference type="Proteomes" id="UP000433483"/>
    </source>
</evidence>
<evidence type="ECO:0000313" key="9">
    <source>
        <dbReference type="EMBL" id="KAE9270062.1"/>
    </source>
</evidence>
<dbReference type="Proteomes" id="UP000441208">
    <property type="component" value="Unassembled WGS sequence"/>
</dbReference>
<reference evidence="11 12" key="1">
    <citation type="submission" date="2018-08" db="EMBL/GenBank/DDBJ databases">
        <title>Genomic investigation of the strawberry pathogen Phytophthora fragariae indicates pathogenicity is determined by transcriptional variation in three key races.</title>
        <authorList>
            <person name="Adams T.M."/>
            <person name="Armitage A.D."/>
            <person name="Sobczyk M.K."/>
            <person name="Bates H.J."/>
            <person name="Dunwell J.M."/>
            <person name="Nellist C.F."/>
            <person name="Harrison R.J."/>
        </authorList>
    </citation>
    <scope>NUCLEOTIDE SEQUENCE [LARGE SCALE GENOMIC DNA]</scope>
    <source>
        <strain evidence="9 13">A4</strain>
        <strain evidence="8 14">BC-1</strain>
        <strain evidence="7 18">BC-23</strain>
        <strain evidence="6 12">NOV-27</strain>
        <strain evidence="5 15">NOV-5</strain>
        <strain evidence="4 16">NOV-71</strain>
        <strain evidence="10 19">NOV-77</strain>
        <strain evidence="1 11">NOV-9</strain>
        <strain evidence="3 20">ONT-3</strain>
        <strain evidence="2 17">SCRP245</strain>
    </source>
</reference>
<evidence type="ECO:0000313" key="13">
    <source>
        <dbReference type="Proteomes" id="UP000437068"/>
    </source>
</evidence>
<evidence type="ECO:0000313" key="14">
    <source>
        <dbReference type="Proteomes" id="UP000440367"/>
    </source>
</evidence>
<dbReference type="Proteomes" id="UP000440732">
    <property type="component" value="Unassembled WGS sequence"/>
</dbReference>
<dbReference type="EMBL" id="QXGE01004609">
    <property type="protein sequence ID" value="KAE9270062.1"/>
    <property type="molecule type" value="Genomic_DNA"/>
</dbReference>
<dbReference type="Proteomes" id="UP000429523">
    <property type="component" value="Unassembled WGS sequence"/>
</dbReference>
<evidence type="ECO:0000313" key="6">
    <source>
        <dbReference type="EMBL" id="KAE9166332.1"/>
    </source>
</evidence>
<name>A0A6A3DJA8_9STRA</name>
<organism evidence="1 11">
    <name type="scientific">Phytophthora fragariae</name>
    <dbReference type="NCBI Taxonomy" id="53985"/>
    <lineage>
        <taxon>Eukaryota</taxon>
        <taxon>Sar</taxon>
        <taxon>Stramenopiles</taxon>
        <taxon>Oomycota</taxon>
        <taxon>Peronosporomycetes</taxon>
        <taxon>Peronosporales</taxon>
        <taxon>Peronosporaceae</taxon>
        <taxon>Phytophthora</taxon>
    </lineage>
</organism>
<evidence type="ECO:0000313" key="8">
    <source>
        <dbReference type="EMBL" id="KAE9172297.1"/>
    </source>
</evidence>
<dbReference type="OrthoDB" id="10268149at2759"/>
<dbReference type="EMBL" id="QXFY01004565">
    <property type="protein sequence ID" value="KAE9276668.1"/>
    <property type="molecule type" value="Genomic_DNA"/>
</dbReference>
<evidence type="ECO:0000313" key="18">
    <source>
        <dbReference type="Proteomes" id="UP000476176"/>
    </source>
</evidence>
<evidence type="ECO:0000313" key="19">
    <source>
        <dbReference type="Proteomes" id="UP000486351"/>
    </source>
</evidence>
<evidence type="ECO:0000313" key="17">
    <source>
        <dbReference type="Proteomes" id="UP000460718"/>
    </source>
</evidence>
<dbReference type="AlphaFoldDB" id="A0A6A3DJA8"/>
<dbReference type="Proteomes" id="UP000486351">
    <property type="component" value="Unassembled WGS sequence"/>
</dbReference>
<dbReference type="EMBL" id="QXGA01004592">
    <property type="protein sequence ID" value="KAE9072222.1"/>
    <property type="molecule type" value="Genomic_DNA"/>
</dbReference>
<dbReference type="EMBL" id="QXGD01004133">
    <property type="protein sequence ID" value="KAE9172297.1"/>
    <property type="molecule type" value="Genomic_DNA"/>
</dbReference>
<dbReference type="Proteomes" id="UP000433483">
    <property type="component" value="Unassembled WGS sequence"/>
</dbReference>
<evidence type="ECO:0000313" key="10">
    <source>
        <dbReference type="EMBL" id="KAE9276668.1"/>
    </source>
</evidence>
<evidence type="ECO:0000313" key="4">
    <source>
        <dbReference type="EMBL" id="KAE9064771.1"/>
    </source>
</evidence>
<dbReference type="EMBL" id="QXFZ01004316">
    <property type="protein sequence ID" value="KAE9064771.1"/>
    <property type="molecule type" value="Genomic_DNA"/>
</dbReference>
<dbReference type="EMBL" id="QXGF01004006">
    <property type="protein sequence ID" value="KAE8920453.1"/>
    <property type="molecule type" value="Genomic_DNA"/>
</dbReference>
<dbReference type="Proteomes" id="UP000437068">
    <property type="component" value="Unassembled WGS sequence"/>
</dbReference>
<protein>
    <submittedName>
        <fullName evidence="1">Uncharacterized protein</fullName>
    </submittedName>
</protein>
<dbReference type="EMBL" id="QXGB01004414">
    <property type="protein sequence ID" value="KAE9166332.1"/>
    <property type="molecule type" value="Genomic_DNA"/>
</dbReference>
<evidence type="ECO:0000313" key="20">
    <source>
        <dbReference type="Proteomes" id="UP000488956"/>
    </source>
</evidence>
<evidence type="ECO:0000313" key="3">
    <source>
        <dbReference type="EMBL" id="KAE9063872.1"/>
    </source>
</evidence>
<dbReference type="EMBL" id="QXGC01004513">
    <property type="protein sequence ID" value="KAE9169032.1"/>
    <property type="molecule type" value="Genomic_DNA"/>
</dbReference>
<evidence type="ECO:0000313" key="15">
    <source>
        <dbReference type="Proteomes" id="UP000440732"/>
    </source>
</evidence>
<evidence type="ECO:0000313" key="16">
    <source>
        <dbReference type="Proteomes" id="UP000441208"/>
    </source>
</evidence>
<proteinExistence type="predicted"/>
<accession>A0A6A3DJA8</accession>
<sequence length="64" mass="7325">MWTRPPPLRSTRAMFWCWTSCHHSTAFAVTDHPPRTAVTGAKCLQVRGEGHHIVVVTWSLYAYD</sequence>
<dbReference type="Proteomes" id="UP000440367">
    <property type="component" value="Unassembled WGS sequence"/>
</dbReference>
<keyword evidence="12" id="KW-1185">Reference proteome</keyword>
<evidence type="ECO:0000313" key="7">
    <source>
        <dbReference type="EMBL" id="KAE9169032.1"/>
    </source>
</evidence>
<evidence type="ECO:0000313" key="11">
    <source>
        <dbReference type="Proteomes" id="UP000429523"/>
    </source>
</evidence>
<dbReference type="EMBL" id="QXFX01004487">
    <property type="protein sequence ID" value="KAE9063872.1"/>
    <property type="molecule type" value="Genomic_DNA"/>
</dbReference>
<comment type="caution">
    <text evidence="1">The sequence shown here is derived from an EMBL/GenBank/DDBJ whole genome shotgun (WGS) entry which is preliminary data.</text>
</comment>
<evidence type="ECO:0000313" key="2">
    <source>
        <dbReference type="EMBL" id="KAE8965382.1"/>
    </source>
</evidence>
<dbReference type="Proteomes" id="UP000460718">
    <property type="component" value="Unassembled WGS sequence"/>
</dbReference>